<keyword evidence="5" id="KW-0285">Flavoprotein</keyword>
<dbReference type="GO" id="GO:0071949">
    <property type="term" value="F:FAD binding"/>
    <property type="evidence" value="ECO:0007669"/>
    <property type="project" value="TreeGrafter"/>
</dbReference>
<comment type="cofactor">
    <cofactor evidence="5">
        <name>FAD</name>
        <dbReference type="ChEBI" id="CHEBI:57692"/>
    </cofactor>
</comment>
<accession>A0A9P6KUR3</accession>
<protein>
    <recommendedName>
        <fullName evidence="2 5">Proline dehydrogenase</fullName>
        <ecNumber evidence="2 5">1.5.5.2</ecNumber>
    </recommendedName>
</protein>
<feature type="domain" description="Proline dehydrogenase" evidence="6">
    <location>
        <begin position="120"/>
        <end position="437"/>
    </location>
</feature>
<dbReference type="PANTHER" id="PTHR13914:SF0">
    <property type="entry name" value="PROLINE DEHYDROGENASE 1, MITOCHONDRIAL"/>
    <property type="match status" value="1"/>
</dbReference>
<dbReference type="PANTHER" id="PTHR13914">
    <property type="entry name" value="PROLINE OXIDASE"/>
    <property type="match status" value="1"/>
</dbReference>
<evidence type="ECO:0000256" key="2">
    <source>
        <dbReference type="ARBA" id="ARBA00012695"/>
    </source>
</evidence>
<dbReference type="GO" id="GO:0005739">
    <property type="term" value="C:mitochondrion"/>
    <property type="evidence" value="ECO:0007669"/>
    <property type="project" value="TreeGrafter"/>
</dbReference>
<keyword evidence="3 5" id="KW-0560">Oxidoreductase</keyword>
<dbReference type="AlphaFoldDB" id="A0A9P6KUR3"/>
<dbReference type="InterPro" id="IPR002872">
    <property type="entry name" value="Proline_DH_dom"/>
</dbReference>
<dbReference type="SUPFAM" id="SSF51730">
    <property type="entry name" value="FAD-linked oxidoreductase"/>
    <property type="match status" value="1"/>
</dbReference>
<evidence type="ECO:0000256" key="5">
    <source>
        <dbReference type="RuleBase" id="RU364054"/>
    </source>
</evidence>
<evidence type="ECO:0000259" key="6">
    <source>
        <dbReference type="Pfam" id="PF01619"/>
    </source>
</evidence>
<organism evidence="7 8">
    <name type="scientific">Paraphaeosphaeria minitans</name>
    <dbReference type="NCBI Taxonomy" id="565426"/>
    <lineage>
        <taxon>Eukaryota</taxon>
        <taxon>Fungi</taxon>
        <taxon>Dikarya</taxon>
        <taxon>Ascomycota</taxon>
        <taxon>Pezizomycotina</taxon>
        <taxon>Dothideomycetes</taxon>
        <taxon>Pleosporomycetidae</taxon>
        <taxon>Pleosporales</taxon>
        <taxon>Massarineae</taxon>
        <taxon>Didymosphaeriaceae</taxon>
        <taxon>Paraphaeosphaeria</taxon>
    </lineage>
</organism>
<evidence type="ECO:0000256" key="4">
    <source>
        <dbReference type="ARBA" id="ARBA00023062"/>
    </source>
</evidence>
<reference evidence="7" key="1">
    <citation type="journal article" date="2020" name="Mol. Plant Microbe Interact.">
        <title>Genome Sequence of the Biocontrol Agent Coniothyrium minitans strain Conio (IMI 134523).</title>
        <authorList>
            <person name="Patel D."/>
            <person name="Shittu T.A."/>
            <person name="Baroncelli R."/>
            <person name="Muthumeenakshi S."/>
            <person name="Osborne T.H."/>
            <person name="Janganan T.K."/>
            <person name="Sreenivasaprasad S."/>
        </authorList>
    </citation>
    <scope>NUCLEOTIDE SEQUENCE</scope>
    <source>
        <strain evidence="7">Conio</strain>
    </source>
</reference>
<evidence type="ECO:0000256" key="3">
    <source>
        <dbReference type="ARBA" id="ARBA00023002"/>
    </source>
</evidence>
<dbReference type="EMBL" id="WJXW01000002">
    <property type="protein sequence ID" value="KAF9739627.1"/>
    <property type="molecule type" value="Genomic_DNA"/>
</dbReference>
<dbReference type="Pfam" id="PF01619">
    <property type="entry name" value="Pro_dh"/>
    <property type="match status" value="1"/>
</dbReference>
<evidence type="ECO:0000313" key="7">
    <source>
        <dbReference type="EMBL" id="KAF9739627.1"/>
    </source>
</evidence>
<comment type="similarity">
    <text evidence="1 5">Belongs to the proline oxidase family.</text>
</comment>
<dbReference type="Gene3D" id="3.20.20.220">
    <property type="match status" value="1"/>
</dbReference>
<gene>
    <name evidence="7" type="ORF">PMIN01_02261</name>
</gene>
<evidence type="ECO:0000313" key="8">
    <source>
        <dbReference type="Proteomes" id="UP000756921"/>
    </source>
</evidence>
<keyword evidence="4 5" id="KW-0642">Proline metabolism</keyword>
<keyword evidence="8" id="KW-1185">Reference proteome</keyword>
<proteinExistence type="inferred from homology"/>
<dbReference type="EC" id="1.5.5.2" evidence="2 5"/>
<dbReference type="InterPro" id="IPR029041">
    <property type="entry name" value="FAD-linked_oxidoreductase-like"/>
</dbReference>
<evidence type="ECO:0000256" key="1">
    <source>
        <dbReference type="ARBA" id="ARBA00005869"/>
    </source>
</evidence>
<dbReference type="Proteomes" id="UP000756921">
    <property type="component" value="Unassembled WGS sequence"/>
</dbReference>
<name>A0A9P6KUR3_9PLEO</name>
<comment type="caution">
    <text evidence="7">The sequence shown here is derived from an EMBL/GenBank/DDBJ whole genome shotgun (WGS) entry which is preliminary data.</text>
</comment>
<dbReference type="GO" id="GO:0004657">
    <property type="term" value="F:proline dehydrogenase activity"/>
    <property type="evidence" value="ECO:0007669"/>
    <property type="project" value="UniProtKB-EC"/>
</dbReference>
<comment type="catalytic activity">
    <reaction evidence="5">
        <text>L-proline + a quinone = (S)-1-pyrroline-5-carboxylate + a quinol + H(+)</text>
        <dbReference type="Rhea" id="RHEA:23784"/>
        <dbReference type="ChEBI" id="CHEBI:15378"/>
        <dbReference type="ChEBI" id="CHEBI:17388"/>
        <dbReference type="ChEBI" id="CHEBI:24646"/>
        <dbReference type="ChEBI" id="CHEBI:60039"/>
        <dbReference type="ChEBI" id="CHEBI:132124"/>
        <dbReference type="EC" id="1.5.5.2"/>
    </reaction>
</comment>
<dbReference type="OrthoDB" id="5464at2759"/>
<comment type="function">
    <text evidence="5">Converts proline to delta-1-pyrroline-5-carboxylate.</text>
</comment>
<sequence length="457" mass="49929">MPSRIVTRARPLSVPRIQACAPMTTTPATAPFQPKETPAKPVVQRPPRNRVFQELPLSDLVRTLSVLSVAALPAPLLSAIIAFVRRHSSAIVSSRLLSWPIRRTFYKAFCVGESKSEIAANIATLRSRGINGVVLSFAREAKLDGTETNSTSGEEDVALKSWVASNIETIAQVSSSDYIAVKFTGAGAKAVQAMQEFKYTDSTKVDGLKALKEGMFEVCEFAKQRRVKVMVDAESSLHQPAIDHLTLEAMAKYNTDGSALVFNTYQMYLKASLDNLKSHLNIASAQGYTMGIKLVRGAYIYVEPDRAGLIQDTKPDTDNAYDAAVDLLLRGTHAAPAHPWAAEVMLATHNTQSVDTAMSLFRSRPAGKQPVQKLVFAQLMGMADEISMKLASEIKSMDGAAKAGDVSVYKYSVWGSLEDCLLYMLRRAEENQDAAARSRVTAGLMLSEVGNRMAFWR</sequence>
<keyword evidence="5" id="KW-0274">FAD</keyword>
<dbReference type="InterPro" id="IPR015659">
    <property type="entry name" value="Proline_oxidase"/>
</dbReference>
<dbReference type="GO" id="GO:0010133">
    <property type="term" value="P:L-proline catabolic process to L-glutamate"/>
    <property type="evidence" value="ECO:0007669"/>
    <property type="project" value="TreeGrafter"/>
</dbReference>